<dbReference type="Proteomes" id="UP000029518">
    <property type="component" value="Chromosome"/>
</dbReference>
<feature type="region of interest" description="Disordered" evidence="1">
    <location>
        <begin position="1"/>
        <end position="77"/>
    </location>
</feature>
<dbReference type="AlphaFoldDB" id="A0A089LI08"/>
<dbReference type="EMBL" id="CP009285">
    <property type="protein sequence ID" value="AIQ60482.1"/>
    <property type="molecule type" value="Genomic_DNA"/>
</dbReference>
<accession>A0A089LI08</accession>
<proteinExistence type="predicted"/>
<protein>
    <recommendedName>
        <fullName evidence="4">DUF2188 domain-containing protein</fullName>
    </recommendedName>
</protein>
<evidence type="ECO:0008006" key="4">
    <source>
        <dbReference type="Google" id="ProtNLM"/>
    </source>
</evidence>
<feature type="compositionally biased region" description="Basic and acidic residues" evidence="1">
    <location>
        <begin position="34"/>
        <end position="62"/>
    </location>
</feature>
<evidence type="ECO:0000256" key="1">
    <source>
        <dbReference type="SAM" id="MobiDB-lite"/>
    </source>
</evidence>
<dbReference type="KEGG" id="pbd:PBOR_28710"/>
<organism evidence="2 3">
    <name type="scientific">Paenibacillus borealis</name>
    <dbReference type="NCBI Taxonomy" id="160799"/>
    <lineage>
        <taxon>Bacteria</taxon>
        <taxon>Bacillati</taxon>
        <taxon>Bacillota</taxon>
        <taxon>Bacilli</taxon>
        <taxon>Bacillales</taxon>
        <taxon>Paenibacillaceae</taxon>
        <taxon>Paenibacillus</taxon>
    </lineage>
</organism>
<name>A0A089LI08_PAEBO</name>
<dbReference type="InterPro" id="IPR018691">
    <property type="entry name" value="DUF2188"/>
</dbReference>
<dbReference type="HOGENOM" id="CLU_179056_2_2_9"/>
<dbReference type="Pfam" id="PF09954">
    <property type="entry name" value="DUF2188"/>
    <property type="match status" value="1"/>
</dbReference>
<keyword evidence="3" id="KW-1185">Reference proteome</keyword>
<dbReference type="OrthoDB" id="8858565at2"/>
<dbReference type="RefSeq" id="WP_042217075.1">
    <property type="nucleotide sequence ID" value="NZ_CP009285.1"/>
</dbReference>
<evidence type="ECO:0000313" key="2">
    <source>
        <dbReference type="EMBL" id="AIQ60482.1"/>
    </source>
</evidence>
<reference evidence="2" key="1">
    <citation type="submission" date="2014-08" db="EMBL/GenBank/DDBJ databases">
        <title>Comparative genomics of the Paenibacillus odorifer group.</title>
        <authorList>
            <person name="den Bakker H.C."/>
            <person name="Tsai Y.-C.Y.-C."/>
            <person name="Martin N."/>
            <person name="Korlach J."/>
            <person name="Wiedmann M."/>
        </authorList>
    </citation>
    <scope>NUCLEOTIDE SEQUENCE [LARGE SCALE GENOMIC DNA]</scope>
    <source>
        <strain evidence="2">DSM 13188</strain>
    </source>
</reference>
<sequence>MEDERKHNIHITPGEDGGWDIQGSGGRKLSHHRTKEEAGHAGRAEAKKAHTELKIHNKDGRISESVSYGNDPFPPKG</sequence>
<gene>
    <name evidence="2" type="ORF">PBOR_28710</name>
</gene>
<evidence type="ECO:0000313" key="3">
    <source>
        <dbReference type="Proteomes" id="UP000029518"/>
    </source>
</evidence>